<evidence type="ECO:0000256" key="5">
    <source>
        <dbReference type="ARBA" id="ARBA00022741"/>
    </source>
</evidence>
<keyword evidence="4" id="KW-0997">Cell inner membrane</keyword>
<dbReference type="InterPro" id="IPR003439">
    <property type="entry name" value="ABC_transporter-like_ATP-bd"/>
</dbReference>
<dbReference type="CDD" id="cd03224">
    <property type="entry name" value="ABC_TM1139_LivF_branched"/>
    <property type="match status" value="1"/>
</dbReference>
<dbReference type="GO" id="GO:0015807">
    <property type="term" value="P:L-amino acid transport"/>
    <property type="evidence" value="ECO:0007669"/>
    <property type="project" value="TreeGrafter"/>
</dbReference>
<keyword evidence="2" id="KW-0813">Transport</keyword>
<dbReference type="InterPro" id="IPR003593">
    <property type="entry name" value="AAA+_ATPase"/>
</dbReference>
<accession>A0A0J1CT61</accession>
<dbReference type="AlphaFoldDB" id="A0A0J1CT61"/>
<keyword evidence="7" id="KW-0029">Amino-acid transport</keyword>
<dbReference type="Proteomes" id="UP000035963">
    <property type="component" value="Unassembled WGS sequence"/>
</dbReference>
<protein>
    <submittedName>
        <fullName evidence="9">Branched-chain amino acid ABC transporter ATP-binding protein</fullName>
    </submittedName>
</protein>
<evidence type="ECO:0000313" key="9">
    <source>
        <dbReference type="EMBL" id="KLU23799.1"/>
    </source>
</evidence>
<keyword evidence="4" id="KW-0472">Membrane</keyword>
<comment type="similarity">
    <text evidence="1">Belongs to the ABC transporter superfamily.</text>
</comment>
<gene>
    <name evidence="9" type="ORF">EOS_24500</name>
</gene>
<evidence type="ECO:0000256" key="6">
    <source>
        <dbReference type="ARBA" id="ARBA00022840"/>
    </source>
</evidence>
<dbReference type="Pfam" id="PF00005">
    <property type="entry name" value="ABC_tran"/>
    <property type="match status" value="1"/>
</dbReference>
<dbReference type="RefSeq" id="WP_047849283.1">
    <property type="nucleotide sequence ID" value="NZ_AEJF01000143.1"/>
</dbReference>
<dbReference type="PROSITE" id="PS50893">
    <property type="entry name" value="ABC_TRANSPORTER_2"/>
    <property type="match status" value="1"/>
</dbReference>
<dbReference type="SUPFAM" id="SSF52540">
    <property type="entry name" value="P-loop containing nucleoside triphosphate hydrolases"/>
    <property type="match status" value="1"/>
</dbReference>
<evidence type="ECO:0000256" key="3">
    <source>
        <dbReference type="ARBA" id="ARBA00022475"/>
    </source>
</evidence>
<comment type="caution">
    <text evidence="9">The sequence shown here is derived from an EMBL/GenBank/DDBJ whole genome shotgun (WGS) entry which is preliminary data.</text>
</comment>
<organism evidence="9 10">
    <name type="scientific">Caballeronia mineralivorans PML1(12)</name>
    <dbReference type="NCBI Taxonomy" id="908627"/>
    <lineage>
        <taxon>Bacteria</taxon>
        <taxon>Pseudomonadati</taxon>
        <taxon>Pseudomonadota</taxon>
        <taxon>Betaproteobacteria</taxon>
        <taxon>Burkholderiales</taxon>
        <taxon>Burkholderiaceae</taxon>
        <taxon>Caballeronia</taxon>
    </lineage>
</organism>
<dbReference type="EMBL" id="AEJF01000143">
    <property type="protein sequence ID" value="KLU23799.1"/>
    <property type="molecule type" value="Genomic_DNA"/>
</dbReference>
<dbReference type="PANTHER" id="PTHR43820">
    <property type="entry name" value="HIGH-AFFINITY BRANCHED-CHAIN AMINO ACID TRANSPORT ATP-BINDING PROTEIN LIVF"/>
    <property type="match status" value="1"/>
</dbReference>
<evidence type="ECO:0000256" key="1">
    <source>
        <dbReference type="ARBA" id="ARBA00005417"/>
    </source>
</evidence>
<dbReference type="Gene3D" id="3.40.50.300">
    <property type="entry name" value="P-loop containing nucleotide triphosphate hydrolases"/>
    <property type="match status" value="1"/>
</dbReference>
<dbReference type="GO" id="GO:0015658">
    <property type="term" value="F:branched-chain amino acid transmembrane transporter activity"/>
    <property type="evidence" value="ECO:0007669"/>
    <property type="project" value="TreeGrafter"/>
</dbReference>
<dbReference type="GO" id="GO:0016887">
    <property type="term" value="F:ATP hydrolysis activity"/>
    <property type="evidence" value="ECO:0007669"/>
    <property type="project" value="InterPro"/>
</dbReference>
<sequence length="266" mass="28008">MAAGTVLDVDGIAVTYGGLFPALRGVSLSVPDGAVVALLGGNGAGKTTTLKAISALVGAERGELTAGRIVYRGKDVTHAHPWTLAEAGLVQVLEGRRCFAHLSVEENLRIGTYVRHPSGREVEAGLDRIYDIFPRLKERRKLPAGLTSGGEQQMVAIGRALMARPSVILLDEPSMGLAPQIVEEIFEIVAGLNREEGVSFLLAEQNAATALRYATYGYVLEGGRVVAQGTSAELEQLDVLTEAYLGAANAAGGGRAIRRSSRFALA</sequence>
<proteinExistence type="inferred from homology"/>
<dbReference type="InterPro" id="IPR027417">
    <property type="entry name" value="P-loop_NTPase"/>
</dbReference>
<dbReference type="OrthoDB" id="9776369at2"/>
<dbReference type="SMART" id="SM00382">
    <property type="entry name" value="AAA"/>
    <property type="match status" value="1"/>
</dbReference>
<keyword evidence="5" id="KW-0547">Nucleotide-binding</keyword>
<evidence type="ECO:0000259" key="8">
    <source>
        <dbReference type="PROSITE" id="PS50893"/>
    </source>
</evidence>
<keyword evidence="3" id="KW-1003">Cell membrane</keyword>
<dbReference type="PANTHER" id="PTHR43820:SF4">
    <property type="entry name" value="HIGH-AFFINITY BRANCHED-CHAIN AMINO ACID TRANSPORT ATP-BINDING PROTEIN LIVF"/>
    <property type="match status" value="1"/>
</dbReference>
<evidence type="ECO:0000313" key="10">
    <source>
        <dbReference type="Proteomes" id="UP000035963"/>
    </source>
</evidence>
<evidence type="ECO:0000256" key="2">
    <source>
        <dbReference type="ARBA" id="ARBA00022448"/>
    </source>
</evidence>
<name>A0A0J1CT61_9BURK</name>
<feature type="domain" description="ABC transporter" evidence="8">
    <location>
        <begin position="7"/>
        <end position="247"/>
    </location>
</feature>
<dbReference type="GO" id="GO:0005524">
    <property type="term" value="F:ATP binding"/>
    <property type="evidence" value="ECO:0007669"/>
    <property type="project" value="UniProtKB-KW"/>
</dbReference>
<evidence type="ECO:0000256" key="4">
    <source>
        <dbReference type="ARBA" id="ARBA00022519"/>
    </source>
</evidence>
<reference evidence="9 10" key="1">
    <citation type="journal article" date="2015" name="Genome Announc.">
        <title>Draft Genome Sequence of Burkholderia sp. Strain PML1(12), an Ectomycorrhizosphere-Inhabiting Bacterium with Effective Mineral-Weathering Ability.</title>
        <authorList>
            <person name="Uroz S."/>
            <person name="Oger P."/>
        </authorList>
    </citation>
    <scope>NUCLEOTIDE SEQUENCE [LARGE SCALE GENOMIC DNA]</scope>
    <source>
        <strain evidence="10">PML1(12)</strain>
    </source>
</reference>
<keyword evidence="6 9" id="KW-0067">ATP-binding</keyword>
<keyword evidence="10" id="KW-1185">Reference proteome</keyword>
<evidence type="ECO:0000256" key="7">
    <source>
        <dbReference type="ARBA" id="ARBA00022970"/>
    </source>
</evidence>
<dbReference type="PATRIC" id="fig|908627.4.peg.5469"/>
<dbReference type="InterPro" id="IPR052156">
    <property type="entry name" value="BCAA_Transport_ATP-bd_LivF"/>
</dbReference>